<dbReference type="Gene3D" id="1.10.10.10">
    <property type="entry name" value="Winged helix-like DNA-binding domain superfamily/Winged helix DNA-binding domain"/>
    <property type="match status" value="1"/>
</dbReference>
<dbReference type="PANTHER" id="PTHR33202:SF2">
    <property type="entry name" value="FERRIC UPTAKE REGULATION PROTEIN"/>
    <property type="match status" value="1"/>
</dbReference>
<reference evidence="13" key="1">
    <citation type="journal article" date="2014" name="Int. J. Syst. Evol. Microbiol.">
        <title>Complete genome sequence of Corynebacterium casei LMG S-19264T (=DSM 44701T), isolated from a smear-ripened cheese.</title>
        <authorList>
            <consortium name="US DOE Joint Genome Institute (JGI-PGF)"/>
            <person name="Walter F."/>
            <person name="Albersmeier A."/>
            <person name="Kalinowski J."/>
            <person name="Ruckert C."/>
        </authorList>
    </citation>
    <scope>NUCLEOTIDE SEQUENCE</scope>
    <source>
        <strain evidence="13">JCM 4434</strain>
    </source>
</reference>
<evidence type="ECO:0000256" key="3">
    <source>
        <dbReference type="ARBA" id="ARBA00011738"/>
    </source>
</evidence>
<comment type="similarity">
    <text evidence="2">Belongs to the Fur family.</text>
</comment>
<evidence type="ECO:0000313" key="14">
    <source>
        <dbReference type="Proteomes" id="UP000610124"/>
    </source>
</evidence>
<evidence type="ECO:0000256" key="6">
    <source>
        <dbReference type="ARBA" id="ARBA00022723"/>
    </source>
</evidence>
<keyword evidence="6 11" id="KW-0479">Metal-binding</keyword>
<dbReference type="Gene3D" id="3.30.1490.190">
    <property type="match status" value="1"/>
</dbReference>
<comment type="caution">
    <text evidence="13">The sequence shown here is derived from an EMBL/GenBank/DDBJ whole genome shotgun (WGS) entry which is preliminary data.</text>
</comment>
<feature type="binding site" evidence="12">
    <location>
        <position position="133"/>
    </location>
    <ligand>
        <name>Fe cation</name>
        <dbReference type="ChEBI" id="CHEBI:24875"/>
    </ligand>
</feature>
<evidence type="ECO:0000256" key="2">
    <source>
        <dbReference type="ARBA" id="ARBA00007957"/>
    </source>
</evidence>
<dbReference type="InterPro" id="IPR002481">
    <property type="entry name" value="FUR"/>
</dbReference>
<dbReference type="CDD" id="cd07153">
    <property type="entry name" value="Fur_like"/>
    <property type="match status" value="1"/>
</dbReference>
<evidence type="ECO:0000313" key="13">
    <source>
        <dbReference type="EMBL" id="GGV04866.1"/>
    </source>
</evidence>
<dbReference type="SUPFAM" id="SSF46785">
    <property type="entry name" value="Winged helix' DNA-binding domain"/>
    <property type="match status" value="1"/>
</dbReference>
<dbReference type="RefSeq" id="WP_078867602.1">
    <property type="nucleotide sequence ID" value="NZ_BMUB01000034.1"/>
</dbReference>
<evidence type="ECO:0000256" key="10">
    <source>
        <dbReference type="ARBA" id="ARBA00023163"/>
    </source>
</evidence>
<evidence type="ECO:0000256" key="12">
    <source>
        <dbReference type="PIRSR" id="PIRSR602481-2"/>
    </source>
</evidence>
<feature type="binding site" evidence="11">
    <location>
        <position position="161"/>
    </location>
    <ligand>
        <name>Zn(2+)</name>
        <dbReference type="ChEBI" id="CHEBI:29105"/>
    </ligand>
</feature>
<gene>
    <name evidence="13" type="ORF">GCM10010502_69600</name>
</gene>
<dbReference type="InterPro" id="IPR036388">
    <property type="entry name" value="WH-like_DNA-bd_sf"/>
</dbReference>
<protein>
    <submittedName>
        <fullName evidence="13">Transcriptional repressor</fullName>
    </submittedName>
</protein>
<keyword evidence="7 11" id="KW-0862">Zinc</keyword>
<dbReference type="GeneID" id="97489834"/>
<comment type="cofactor">
    <cofactor evidence="12">
        <name>Mn(2+)</name>
        <dbReference type="ChEBI" id="CHEBI:29035"/>
    </cofactor>
    <cofactor evidence="12">
        <name>Fe(2+)</name>
        <dbReference type="ChEBI" id="CHEBI:29033"/>
    </cofactor>
    <text evidence="12">Binds 1 Mn(2+) or Fe(2+) ion per subunit.</text>
</comment>
<keyword evidence="10" id="KW-0804">Transcription</keyword>
<evidence type="ECO:0000256" key="5">
    <source>
        <dbReference type="ARBA" id="ARBA00022491"/>
    </source>
</evidence>
<dbReference type="GO" id="GO:0045892">
    <property type="term" value="P:negative regulation of DNA-templated transcription"/>
    <property type="evidence" value="ECO:0007669"/>
    <property type="project" value="TreeGrafter"/>
</dbReference>
<dbReference type="AlphaFoldDB" id="A0A8H9LRI8"/>
<dbReference type="KEGG" id="kau:B6264_02920"/>
<dbReference type="EMBL" id="BMUB01000034">
    <property type="protein sequence ID" value="GGV04866.1"/>
    <property type="molecule type" value="Genomic_DNA"/>
</dbReference>
<proteinExistence type="inferred from homology"/>
<feature type="binding site" evidence="11">
    <location>
        <position position="118"/>
    </location>
    <ligand>
        <name>Zn(2+)</name>
        <dbReference type="ChEBI" id="CHEBI:29105"/>
    </ligand>
</feature>
<dbReference type="GO" id="GO:1900376">
    <property type="term" value="P:regulation of secondary metabolite biosynthetic process"/>
    <property type="evidence" value="ECO:0007669"/>
    <property type="project" value="TreeGrafter"/>
</dbReference>
<accession>A0A8H9LRI8</accession>
<organism evidence="13 14">
    <name type="scientific">Kitasatospora aureofaciens</name>
    <name type="common">Streptomyces aureofaciens</name>
    <dbReference type="NCBI Taxonomy" id="1894"/>
    <lineage>
        <taxon>Bacteria</taxon>
        <taxon>Bacillati</taxon>
        <taxon>Actinomycetota</taxon>
        <taxon>Actinomycetes</taxon>
        <taxon>Kitasatosporales</taxon>
        <taxon>Streptomycetaceae</taxon>
        <taxon>Kitasatospora</taxon>
    </lineage>
</organism>
<evidence type="ECO:0000256" key="4">
    <source>
        <dbReference type="ARBA" id="ARBA00022490"/>
    </source>
</evidence>
<evidence type="ECO:0000256" key="1">
    <source>
        <dbReference type="ARBA" id="ARBA00004496"/>
    </source>
</evidence>
<dbReference type="GO" id="GO:0000976">
    <property type="term" value="F:transcription cis-regulatory region binding"/>
    <property type="evidence" value="ECO:0007669"/>
    <property type="project" value="TreeGrafter"/>
</dbReference>
<dbReference type="GO" id="GO:0003700">
    <property type="term" value="F:DNA-binding transcription factor activity"/>
    <property type="evidence" value="ECO:0007669"/>
    <property type="project" value="InterPro"/>
</dbReference>
<keyword evidence="4" id="KW-0963">Cytoplasm</keyword>
<dbReference type="GO" id="GO:0008270">
    <property type="term" value="F:zinc ion binding"/>
    <property type="evidence" value="ECO:0007669"/>
    <property type="project" value="TreeGrafter"/>
</dbReference>
<dbReference type="OrthoDB" id="8659436at2"/>
<evidence type="ECO:0000256" key="7">
    <source>
        <dbReference type="ARBA" id="ARBA00022833"/>
    </source>
</evidence>
<dbReference type="PANTHER" id="PTHR33202">
    <property type="entry name" value="ZINC UPTAKE REGULATION PROTEIN"/>
    <property type="match status" value="1"/>
</dbReference>
<feature type="binding site" evidence="11">
    <location>
        <position position="121"/>
    </location>
    <ligand>
        <name>Zn(2+)</name>
        <dbReference type="ChEBI" id="CHEBI:29105"/>
    </ligand>
</feature>
<feature type="binding site" evidence="11">
    <location>
        <position position="158"/>
    </location>
    <ligand>
        <name>Zn(2+)</name>
        <dbReference type="ChEBI" id="CHEBI:29105"/>
    </ligand>
</feature>
<dbReference type="Pfam" id="PF01475">
    <property type="entry name" value="FUR"/>
    <property type="match status" value="1"/>
</dbReference>
<dbReference type="InterPro" id="IPR036390">
    <property type="entry name" value="WH_DNA-bd_sf"/>
</dbReference>
<sequence>MERGSQVTGVGADAATAAIRRAVRRPLRPPADGVELIGRPTPQRAEVLETLAGCEEFVSAQALHTRLVLAGSRVGLSTVYRTLTALAEAGRADVVRDTNGERLFRYRADGDHRHYLICRQCGLSLPVDSTVVETWADQIAETSGFRCVQHTVELTGTCGTCLDAGTAD</sequence>
<evidence type="ECO:0000256" key="9">
    <source>
        <dbReference type="ARBA" id="ARBA00023125"/>
    </source>
</evidence>
<keyword evidence="9" id="KW-0238">DNA-binding</keyword>
<evidence type="ECO:0000256" key="11">
    <source>
        <dbReference type="PIRSR" id="PIRSR602481-1"/>
    </source>
</evidence>
<dbReference type="Proteomes" id="UP000610124">
    <property type="component" value="Unassembled WGS sequence"/>
</dbReference>
<keyword evidence="12" id="KW-0408">Iron</keyword>
<evidence type="ECO:0000256" key="8">
    <source>
        <dbReference type="ARBA" id="ARBA00023015"/>
    </source>
</evidence>
<comment type="subunit">
    <text evidence="3">Homodimer.</text>
</comment>
<name>A0A8H9LRI8_KITAU</name>
<comment type="subcellular location">
    <subcellularLocation>
        <location evidence="1">Cytoplasm</location>
    </subcellularLocation>
</comment>
<feature type="binding site" evidence="12">
    <location>
        <position position="150"/>
    </location>
    <ligand>
        <name>Fe cation</name>
        <dbReference type="ChEBI" id="CHEBI:24875"/>
    </ligand>
</feature>
<reference evidence="13" key="2">
    <citation type="submission" date="2020-09" db="EMBL/GenBank/DDBJ databases">
        <authorList>
            <person name="Sun Q."/>
            <person name="Ohkuma M."/>
        </authorList>
    </citation>
    <scope>NUCLEOTIDE SEQUENCE</scope>
    <source>
        <strain evidence="13">JCM 4434</strain>
    </source>
</reference>
<keyword evidence="5" id="KW-0678">Repressor</keyword>
<dbReference type="InterPro" id="IPR043135">
    <property type="entry name" value="Fur_C"/>
</dbReference>
<comment type="cofactor">
    <cofactor evidence="11">
        <name>Zn(2+)</name>
        <dbReference type="ChEBI" id="CHEBI:29105"/>
    </cofactor>
    <text evidence="11">Binds 1 zinc ion per subunit.</text>
</comment>
<keyword evidence="8" id="KW-0805">Transcription regulation</keyword>
<dbReference type="GO" id="GO:0005829">
    <property type="term" value="C:cytosol"/>
    <property type="evidence" value="ECO:0007669"/>
    <property type="project" value="TreeGrafter"/>
</dbReference>